<dbReference type="Gene3D" id="2.40.320.10">
    <property type="entry name" value="Hypothetical Protein Pfu-838710-001"/>
    <property type="match status" value="1"/>
</dbReference>
<evidence type="ECO:0000313" key="3">
    <source>
        <dbReference type="Proteomes" id="UP000034798"/>
    </source>
</evidence>
<proteinExistence type="predicted"/>
<dbReference type="PANTHER" id="PTHR21028:SF2">
    <property type="entry name" value="CYTH DOMAIN-CONTAINING PROTEIN"/>
    <property type="match status" value="1"/>
</dbReference>
<evidence type="ECO:0000313" key="2">
    <source>
        <dbReference type="EMBL" id="KKP89159.1"/>
    </source>
</evidence>
<name>A0A0G0D4M4_9BACT</name>
<dbReference type="NCBIfam" id="TIGR00318">
    <property type="entry name" value="cyaB"/>
    <property type="match status" value="1"/>
</dbReference>
<accession>A0A0G0D4M4</accession>
<comment type="caution">
    <text evidence="2">The sequence shown here is derived from an EMBL/GenBank/DDBJ whole genome shotgun (WGS) entry which is preliminary data.</text>
</comment>
<dbReference type="PANTHER" id="PTHR21028">
    <property type="entry name" value="SI:CH211-156B7.4"/>
    <property type="match status" value="1"/>
</dbReference>
<sequence>MYEVEVKAQLKNRKEVMKKLQGLGCKFGKVLHQIDHIFIPEGLPFPPPIGTPVLRMRKQGKKYFFTLKISQNNRTDSIEREIEITEGEKMIEILKLLKWQETILVDKKRIKTNFKDMEIVLDDVKDLGEFIEVEKIVTHADKEYRKKIQEGFYVFLEKIGIPKEDHVIDGKYDIMLHEIHRKLGVK</sequence>
<evidence type="ECO:0000259" key="1">
    <source>
        <dbReference type="PROSITE" id="PS51707"/>
    </source>
</evidence>
<organism evidence="2 3">
    <name type="scientific">Candidatus Nomurabacteria bacterium GW2011_GWC2_35_8</name>
    <dbReference type="NCBI Taxonomy" id="1618752"/>
    <lineage>
        <taxon>Bacteria</taxon>
        <taxon>Candidatus Nomuraibacteriota</taxon>
    </lineage>
</organism>
<dbReference type="PROSITE" id="PS51707">
    <property type="entry name" value="CYTH"/>
    <property type="match status" value="1"/>
</dbReference>
<dbReference type="InterPro" id="IPR033469">
    <property type="entry name" value="CYTH-like_dom_sf"/>
</dbReference>
<dbReference type="Pfam" id="PF01928">
    <property type="entry name" value="CYTH"/>
    <property type="match status" value="1"/>
</dbReference>
<dbReference type="CDD" id="cd07890">
    <property type="entry name" value="CYTH-like_AC_IV-like"/>
    <property type="match status" value="1"/>
</dbReference>
<gene>
    <name evidence="2" type="ORF">UR91_C0006G0011</name>
</gene>
<dbReference type="SUPFAM" id="SSF55154">
    <property type="entry name" value="CYTH-like phosphatases"/>
    <property type="match status" value="1"/>
</dbReference>
<dbReference type="EMBL" id="LBQZ01000006">
    <property type="protein sequence ID" value="KKP89159.1"/>
    <property type="molecule type" value="Genomic_DNA"/>
</dbReference>
<dbReference type="Proteomes" id="UP000034798">
    <property type="component" value="Unassembled WGS sequence"/>
</dbReference>
<dbReference type="InterPro" id="IPR008173">
    <property type="entry name" value="Adenylyl_cyclase_CyaB"/>
</dbReference>
<protein>
    <submittedName>
        <fullName evidence="2">Adenylate cyclase</fullName>
    </submittedName>
</protein>
<reference evidence="2 3" key="1">
    <citation type="journal article" date="2015" name="Nature">
        <title>rRNA introns, odd ribosomes, and small enigmatic genomes across a large radiation of phyla.</title>
        <authorList>
            <person name="Brown C.T."/>
            <person name="Hug L.A."/>
            <person name="Thomas B.C."/>
            <person name="Sharon I."/>
            <person name="Castelle C.J."/>
            <person name="Singh A."/>
            <person name="Wilkins M.J."/>
            <person name="Williams K.H."/>
            <person name="Banfield J.F."/>
        </authorList>
    </citation>
    <scope>NUCLEOTIDE SEQUENCE [LARGE SCALE GENOMIC DNA]</scope>
</reference>
<feature type="domain" description="CYTH" evidence="1">
    <location>
        <begin position="1"/>
        <end position="178"/>
    </location>
</feature>
<dbReference type="AlphaFoldDB" id="A0A0G0D4M4"/>
<dbReference type="InterPro" id="IPR023577">
    <property type="entry name" value="CYTH_domain"/>
</dbReference>